<keyword evidence="1" id="KW-0853">WD repeat</keyword>
<reference evidence="4 5" key="1">
    <citation type="journal article" date="2021" name="G3 (Bethesda)">
        <title>Improved contiguity of the threespine stickleback genome using long-read sequencing.</title>
        <authorList>
            <person name="Nath S."/>
            <person name="Shaw D.E."/>
            <person name="White M.A."/>
        </authorList>
    </citation>
    <scope>NUCLEOTIDE SEQUENCE [LARGE SCALE GENOMIC DNA]</scope>
    <source>
        <strain evidence="4 5">Lake Benthic</strain>
    </source>
</reference>
<accession>A0AAQ4Q2J5</accession>
<dbReference type="Ensembl" id="ENSGACT00000043673.1">
    <property type="protein sequence ID" value="ENSGACP00000045394.1"/>
    <property type="gene ID" value="ENSGACG00000008586.2"/>
</dbReference>
<dbReference type="InterPro" id="IPR022052">
    <property type="entry name" value="Histone-bd_RBBP4-like_N"/>
</dbReference>
<reference evidence="4" key="3">
    <citation type="submission" date="2025-09" db="UniProtKB">
        <authorList>
            <consortium name="Ensembl"/>
        </authorList>
    </citation>
    <scope>IDENTIFICATION</scope>
</reference>
<evidence type="ECO:0000256" key="1">
    <source>
        <dbReference type="ARBA" id="ARBA00022574"/>
    </source>
</evidence>
<evidence type="ECO:0000256" key="2">
    <source>
        <dbReference type="ARBA" id="ARBA00022737"/>
    </source>
</evidence>
<sequence>MADKEAFDDAVEERVINEEYKIWKKNTPFLYDLVMTHALEWPSLTAQWLPDVSRPEGKDYSVHRLVLGTHTSDEQNHLVIASVQLPNDDAQFEASHYDSEKGEFGGFGSSRQRRSSRVTLPWWKTSPGTCFTSHSLDP</sequence>
<dbReference type="InterPro" id="IPR015943">
    <property type="entry name" value="WD40/YVTN_repeat-like_dom_sf"/>
</dbReference>
<feature type="domain" description="Histone-binding protein RBBP4-like N-terminal" evidence="3">
    <location>
        <begin position="18"/>
        <end position="87"/>
    </location>
</feature>
<evidence type="ECO:0000313" key="4">
    <source>
        <dbReference type="Ensembl" id="ENSGACP00000045394.1"/>
    </source>
</evidence>
<dbReference type="Gene3D" id="2.130.10.10">
    <property type="entry name" value="YVTN repeat-like/Quinoprotein amine dehydrogenase"/>
    <property type="match status" value="1"/>
</dbReference>
<keyword evidence="2" id="KW-0677">Repeat</keyword>
<evidence type="ECO:0000259" key="3">
    <source>
        <dbReference type="Pfam" id="PF12265"/>
    </source>
</evidence>
<dbReference type="Proteomes" id="UP000007635">
    <property type="component" value="Chromosome X"/>
</dbReference>
<dbReference type="InterPro" id="IPR050459">
    <property type="entry name" value="WD_repeat_RBAP46/RBAP48/MSI1"/>
</dbReference>
<dbReference type="AlphaFoldDB" id="A0AAQ4Q2J5"/>
<dbReference type="Pfam" id="PF12265">
    <property type="entry name" value="CAF1C_H4-bd"/>
    <property type="match status" value="1"/>
</dbReference>
<keyword evidence="5" id="KW-1185">Reference proteome</keyword>
<reference evidence="4" key="2">
    <citation type="submission" date="2025-08" db="UniProtKB">
        <authorList>
            <consortium name="Ensembl"/>
        </authorList>
    </citation>
    <scope>IDENTIFICATION</scope>
</reference>
<protein>
    <submittedName>
        <fullName evidence="4">RB binding protein 4, chromatin remodeling factor</fullName>
    </submittedName>
</protein>
<proteinExistence type="predicted"/>
<name>A0AAQ4Q2J5_GASAC</name>
<dbReference type="PANTHER" id="PTHR22850">
    <property type="entry name" value="WD40 REPEAT FAMILY"/>
    <property type="match status" value="1"/>
</dbReference>
<dbReference type="GeneTree" id="ENSGT00940000153375"/>
<evidence type="ECO:0000313" key="5">
    <source>
        <dbReference type="Proteomes" id="UP000007635"/>
    </source>
</evidence>
<organism evidence="4 5">
    <name type="scientific">Gasterosteus aculeatus aculeatus</name>
    <name type="common">three-spined stickleback</name>
    <dbReference type="NCBI Taxonomy" id="481459"/>
    <lineage>
        <taxon>Eukaryota</taxon>
        <taxon>Metazoa</taxon>
        <taxon>Chordata</taxon>
        <taxon>Craniata</taxon>
        <taxon>Vertebrata</taxon>
        <taxon>Euteleostomi</taxon>
        <taxon>Actinopterygii</taxon>
        <taxon>Neopterygii</taxon>
        <taxon>Teleostei</taxon>
        <taxon>Neoteleostei</taxon>
        <taxon>Acanthomorphata</taxon>
        <taxon>Eupercaria</taxon>
        <taxon>Perciformes</taxon>
        <taxon>Cottioidei</taxon>
        <taxon>Gasterosteales</taxon>
        <taxon>Gasterosteidae</taxon>
        <taxon>Gasterosteus</taxon>
    </lineage>
</organism>